<dbReference type="EMBL" id="AMWN01000003">
    <property type="protein sequence ID" value="EXJ90430.1"/>
    <property type="molecule type" value="Genomic_DNA"/>
</dbReference>
<dbReference type="HOGENOM" id="CLU_016461_1_0_1"/>
<dbReference type="PANTHER" id="PTHR15665:SF1">
    <property type="entry name" value="PROTEIN ASTEROID HOMOLOG 1"/>
    <property type="match status" value="1"/>
</dbReference>
<dbReference type="RefSeq" id="XP_007722624.1">
    <property type="nucleotide sequence ID" value="XM_007724434.1"/>
</dbReference>
<evidence type="ECO:0000256" key="2">
    <source>
        <dbReference type="SAM" id="MobiDB-lite"/>
    </source>
</evidence>
<reference evidence="4 5" key="1">
    <citation type="submission" date="2013-03" db="EMBL/GenBank/DDBJ databases">
        <title>The Genome Sequence of Capronia coronata CBS 617.96.</title>
        <authorList>
            <consortium name="The Broad Institute Genomics Platform"/>
            <person name="Cuomo C."/>
            <person name="de Hoog S."/>
            <person name="Gorbushina A."/>
            <person name="Walker B."/>
            <person name="Young S.K."/>
            <person name="Zeng Q."/>
            <person name="Gargeya S."/>
            <person name="Fitzgerald M."/>
            <person name="Haas B."/>
            <person name="Abouelleil A."/>
            <person name="Allen A.W."/>
            <person name="Alvarado L."/>
            <person name="Arachchi H.M."/>
            <person name="Berlin A.M."/>
            <person name="Chapman S.B."/>
            <person name="Gainer-Dewar J."/>
            <person name="Goldberg J."/>
            <person name="Griggs A."/>
            <person name="Gujja S."/>
            <person name="Hansen M."/>
            <person name="Howarth C."/>
            <person name="Imamovic A."/>
            <person name="Ireland A."/>
            <person name="Larimer J."/>
            <person name="McCowan C."/>
            <person name="Murphy C."/>
            <person name="Pearson M."/>
            <person name="Poon T.W."/>
            <person name="Priest M."/>
            <person name="Roberts A."/>
            <person name="Saif S."/>
            <person name="Shea T."/>
            <person name="Sisk P."/>
            <person name="Sykes S."/>
            <person name="Wortman J."/>
            <person name="Nusbaum C."/>
            <person name="Birren B."/>
        </authorList>
    </citation>
    <scope>NUCLEOTIDE SEQUENCE [LARGE SCALE GENOMIC DNA]</scope>
    <source>
        <strain evidence="4 5">CBS 617.96</strain>
    </source>
</reference>
<feature type="domain" description="Asteroid" evidence="3">
    <location>
        <begin position="168"/>
        <end position="415"/>
    </location>
</feature>
<name>W9YL94_9EURO</name>
<dbReference type="AlphaFoldDB" id="W9YL94"/>
<feature type="compositionally biased region" description="Polar residues" evidence="2">
    <location>
        <begin position="650"/>
        <end position="661"/>
    </location>
</feature>
<accession>W9YL94</accession>
<evidence type="ECO:0000313" key="4">
    <source>
        <dbReference type="EMBL" id="EXJ90430.1"/>
    </source>
</evidence>
<dbReference type="PANTHER" id="PTHR15665">
    <property type="entry name" value="ASTEROID PROTEIN"/>
    <property type="match status" value="1"/>
</dbReference>
<dbReference type="Proteomes" id="UP000019484">
    <property type="component" value="Unassembled WGS sequence"/>
</dbReference>
<comment type="caution">
    <text evidence="4">The sequence shown here is derived from an EMBL/GenBank/DDBJ whole genome shotgun (WGS) entry which is preliminary data.</text>
</comment>
<dbReference type="OrthoDB" id="5297549at2759"/>
<dbReference type="Gene3D" id="3.40.50.1010">
    <property type="entry name" value="5'-nuclease"/>
    <property type="match status" value="1"/>
</dbReference>
<dbReference type="InterPro" id="IPR029060">
    <property type="entry name" value="PIN-like_dom_sf"/>
</dbReference>
<dbReference type="GeneID" id="19158423"/>
<dbReference type="InterPro" id="IPR039436">
    <property type="entry name" value="Asteroid_dom"/>
</dbReference>
<dbReference type="SUPFAM" id="SSF88723">
    <property type="entry name" value="PIN domain-like"/>
    <property type="match status" value="1"/>
</dbReference>
<dbReference type="Pfam" id="PF12813">
    <property type="entry name" value="XPG_I_2"/>
    <property type="match status" value="1"/>
</dbReference>
<organism evidence="4 5">
    <name type="scientific">Capronia coronata CBS 617.96</name>
    <dbReference type="NCBI Taxonomy" id="1182541"/>
    <lineage>
        <taxon>Eukaryota</taxon>
        <taxon>Fungi</taxon>
        <taxon>Dikarya</taxon>
        <taxon>Ascomycota</taxon>
        <taxon>Pezizomycotina</taxon>
        <taxon>Eurotiomycetes</taxon>
        <taxon>Chaetothyriomycetidae</taxon>
        <taxon>Chaetothyriales</taxon>
        <taxon>Herpotrichiellaceae</taxon>
        <taxon>Capronia</taxon>
    </lineage>
</organism>
<comment type="similarity">
    <text evidence="1">Belongs to the asteroid family.</text>
</comment>
<protein>
    <recommendedName>
        <fullName evidence="3">Asteroid domain-containing protein</fullName>
    </recommendedName>
</protein>
<feature type="region of interest" description="Disordered" evidence="2">
    <location>
        <begin position="603"/>
        <end position="671"/>
    </location>
</feature>
<evidence type="ECO:0000259" key="3">
    <source>
        <dbReference type="Pfam" id="PF12813"/>
    </source>
</evidence>
<gene>
    <name evidence="4" type="ORF">A1O1_03531</name>
</gene>
<dbReference type="CDD" id="cd18675">
    <property type="entry name" value="PIN_SpAst1-like"/>
    <property type="match status" value="1"/>
</dbReference>
<evidence type="ECO:0000313" key="5">
    <source>
        <dbReference type="Proteomes" id="UP000019484"/>
    </source>
</evidence>
<dbReference type="eggNOG" id="ENOG502S2DC">
    <property type="taxonomic scope" value="Eukaryota"/>
</dbReference>
<dbReference type="InterPro" id="IPR026832">
    <property type="entry name" value="Asteroid"/>
</dbReference>
<proteinExistence type="inferred from homology"/>
<evidence type="ECO:0000256" key="1">
    <source>
        <dbReference type="ARBA" id="ARBA00007398"/>
    </source>
</evidence>
<sequence length="671" mass="74652">MGIPRLSQDLQPYMERVILGKTVQTSPPHDATNIHSLILDGPSIVYYVYNKLLAYKTVGSSTSTAAAVPVPTYEEINQASHRFLDQLTSHGLEIENIFFDGGLPQAKRDTRLTRMERLRQQLDAYRKAHPESFPIVSSRLLQHQHVDLDKALWNTSVMATRKASLPAPPFMVASVIESLRGSPQWGDKVQLVPGEADLFCALAAKESGAAILTNDSDLAVHDLGSEGRIVLLQSIEKQSIVVTPTPTSPKETIVTALALNPSHMAERLDVTSLLRFGFERSIDHSLSVSMVRERARDDSRLEKYRAEYALFAEQYLASPAAAGPVRVSPAALNATCIDPRTAELIVDIADTPHIYLTPLVEDPSRDSSWSYGVEIRQLAYSLLATVNAKTEGVTKSQIVTEYARKGQRIAATKVTALSIAKNHDRVRETLGLLQNCVSSSTDNKSILSWYILAIRIIYQQKVDAGKNVPTLSQTLHLLGLTASSKIPVSWDEIHLLANAHAVLYSCRMLKQIMRYVLDHRKQTSGTPFYDQGSPAVSEDHSLSPGWDDDLAEPMDQLYERFELMPNIEALFLDVPHLRRQIRQLDLETRNYAITQLKGITGFLDETEQSPSSQTDEGLGSDHVPRFHEAGDIDQDWVTAKPKKKKRKFGQESNAATPSTRRANPFDLLMED</sequence>
<keyword evidence="5" id="KW-1185">Reference proteome</keyword>
<dbReference type="STRING" id="1182541.W9YL94"/>